<evidence type="ECO:0000256" key="2">
    <source>
        <dbReference type="ARBA" id="ARBA00022801"/>
    </source>
</evidence>
<dbReference type="InterPro" id="IPR028892">
    <property type="entry name" value="ADE"/>
</dbReference>
<evidence type="ECO:0000259" key="6">
    <source>
        <dbReference type="Pfam" id="PF00962"/>
    </source>
</evidence>
<feature type="binding site" evidence="5">
    <location>
        <position position="13"/>
    </location>
    <ligand>
        <name>Zn(2+)</name>
        <dbReference type="ChEBI" id="CHEBI:29105"/>
        <note>catalytic</note>
    </ligand>
</feature>
<dbReference type="NCBIfam" id="NF006850">
    <property type="entry name" value="PRK09358.1-6"/>
    <property type="match status" value="1"/>
</dbReference>
<name>A0ABP8ZR82_9MICO</name>
<dbReference type="EC" id="3.5.4.2" evidence="5"/>
<feature type="binding site" evidence="5">
    <location>
        <position position="272"/>
    </location>
    <ligand>
        <name>Zn(2+)</name>
        <dbReference type="ChEBI" id="CHEBI:29105"/>
        <note>catalytic</note>
    </ligand>
</feature>
<gene>
    <name evidence="7" type="ORF">GCM10023351_02020</name>
</gene>
<feature type="binding site" evidence="5">
    <location>
        <position position="273"/>
    </location>
    <ligand>
        <name>substrate</name>
    </ligand>
</feature>
<keyword evidence="4 5" id="KW-0546">Nucleotide metabolism</keyword>
<evidence type="ECO:0000256" key="5">
    <source>
        <dbReference type="HAMAP-Rule" id="MF_01962"/>
    </source>
</evidence>
<feature type="binding site" evidence="5">
    <location>
        <position position="191"/>
    </location>
    <ligand>
        <name>Zn(2+)</name>
        <dbReference type="ChEBI" id="CHEBI:29105"/>
        <note>catalytic</note>
    </ligand>
</feature>
<feature type="domain" description="Adenosine deaminase" evidence="6">
    <location>
        <begin position="6"/>
        <end position="323"/>
    </location>
</feature>
<evidence type="ECO:0000256" key="4">
    <source>
        <dbReference type="ARBA" id="ARBA00023080"/>
    </source>
</evidence>
<dbReference type="InterPro" id="IPR006330">
    <property type="entry name" value="Ado/ade_deaminase"/>
</dbReference>
<organism evidence="7 8">
    <name type="scientific">Microbacterium gilvum</name>
    <dbReference type="NCBI Taxonomy" id="1336204"/>
    <lineage>
        <taxon>Bacteria</taxon>
        <taxon>Bacillati</taxon>
        <taxon>Actinomycetota</taxon>
        <taxon>Actinomycetes</taxon>
        <taxon>Micrococcales</taxon>
        <taxon>Microbacteriaceae</taxon>
        <taxon>Microbacterium</taxon>
    </lineage>
</organism>
<dbReference type="Gene3D" id="3.20.20.140">
    <property type="entry name" value="Metal-dependent hydrolases"/>
    <property type="match status" value="1"/>
</dbReference>
<feature type="site" description="Important for catalytic activity" evidence="5">
    <location>
        <position position="215"/>
    </location>
</feature>
<dbReference type="InterPro" id="IPR001365">
    <property type="entry name" value="A_deaminase_dom"/>
</dbReference>
<accession>A0ABP8ZR82</accession>
<keyword evidence="2 5" id="KW-0378">Hydrolase</keyword>
<comment type="function">
    <text evidence="5">Catalyzes the hydrolytic deamination of adenine to hypoxanthine. Plays an important role in the purine salvage pathway and in nitrogen catabolism.</text>
</comment>
<proteinExistence type="inferred from homology"/>
<dbReference type="Proteomes" id="UP001501645">
    <property type="component" value="Unassembled WGS sequence"/>
</dbReference>
<dbReference type="EMBL" id="BAABKO010000001">
    <property type="protein sequence ID" value="GAA4763083.1"/>
    <property type="molecule type" value="Genomic_DNA"/>
</dbReference>
<keyword evidence="1 5" id="KW-0479">Metal-binding</keyword>
<dbReference type="PANTHER" id="PTHR43114">
    <property type="entry name" value="ADENINE DEAMINASE"/>
    <property type="match status" value="1"/>
</dbReference>
<evidence type="ECO:0000313" key="8">
    <source>
        <dbReference type="Proteomes" id="UP001501645"/>
    </source>
</evidence>
<sequence length="325" mass="35512">MPSPLPFCELHLHIEGTLEPATIFELAARHGATLRDATPDELAARYDFANLQGFLDLYYENMGVLRTEDDFAHLAEAYFLRAHRAGVAHVELFVDPQAHTARGVPAATVLRGLDRAARAAEERLGITSGIIACVLRDEPVASAQRMLDEVLDAGVPLLGIGLDSAEVGHPPRLFRDVFARAADAGLRRVAHAGEEGPADYIREALDELGAERIDHGVRALDDAALVERLARERIPLTLCPLSNVRLRVVDDVARLPFRTLLEAGLVVTVNSDDPAYFGGYLDDNVAALRNAFALTDDEVRLLARNSVEASFASDARRDELLRQLT</sequence>
<dbReference type="NCBIfam" id="TIGR01430">
    <property type="entry name" value="aden_deam"/>
    <property type="match status" value="1"/>
</dbReference>
<dbReference type="InterPro" id="IPR032466">
    <property type="entry name" value="Metal_Hydrolase"/>
</dbReference>
<evidence type="ECO:0000256" key="1">
    <source>
        <dbReference type="ARBA" id="ARBA00022723"/>
    </source>
</evidence>
<dbReference type="RefSeq" id="WP_345435023.1">
    <property type="nucleotide sequence ID" value="NZ_BAABKO010000001.1"/>
</dbReference>
<feature type="active site" description="Proton donor" evidence="5">
    <location>
        <position position="194"/>
    </location>
</feature>
<evidence type="ECO:0000313" key="7">
    <source>
        <dbReference type="EMBL" id="GAA4763083.1"/>
    </source>
</evidence>
<dbReference type="SUPFAM" id="SSF51556">
    <property type="entry name" value="Metallo-dependent hydrolases"/>
    <property type="match status" value="1"/>
</dbReference>
<keyword evidence="8" id="KW-1185">Reference proteome</keyword>
<dbReference type="CDD" id="cd01320">
    <property type="entry name" value="ADA"/>
    <property type="match status" value="1"/>
</dbReference>
<comment type="similarity">
    <text evidence="5">Belongs to the metallo-dependent hydrolases superfamily. Adenosine and AMP deaminases family. Adenine deaminase type 2 subfamily.</text>
</comment>
<keyword evidence="3 5" id="KW-0862">Zinc</keyword>
<comment type="catalytic activity">
    <reaction evidence="5">
        <text>adenine + H2O + H(+) = hypoxanthine + NH4(+)</text>
        <dbReference type="Rhea" id="RHEA:23688"/>
        <dbReference type="ChEBI" id="CHEBI:15377"/>
        <dbReference type="ChEBI" id="CHEBI:15378"/>
        <dbReference type="ChEBI" id="CHEBI:16708"/>
        <dbReference type="ChEBI" id="CHEBI:17368"/>
        <dbReference type="ChEBI" id="CHEBI:28938"/>
        <dbReference type="EC" id="3.5.4.2"/>
    </reaction>
</comment>
<dbReference type="PANTHER" id="PTHR43114:SF6">
    <property type="entry name" value="ADENINE DEAMINASE"/>
    <property type="match status" value="1"/>
</dbReference>
<reference evidence="8" key="1">
    <citation type="journal article" date="2019" name="Int. J. Syst. Evol. Microbiol.">
        <title>The Global Catalogue of Microorganisms (GCM) 10K type strain sequencing project: providing services to taxonomists for standard genome sequencing and annotation.</title>
        <authorList>
            <consortium name="The Broad Institute Genomics Platform"/>
            <consortium name="The Broad Institute Genome Sequencing Center for Infectious Disease"/>
            <person name="Wu L."/>
            <person name="Ma J."/>
        </authorList>
    </citation>
    <scope>NUCLEOTIDE SEQUENCE [LARGE SCALE GENOMIC DNA]</scope>
    <source>
        <strain evidence="8">JCM 18537</strain>
    </source>
</reference>
<evidence type="ECO:0000256" key="3">
    <source>
        <dbReference type="ARBA" id="ARBA00022833"/>
    </source>
</evidence>
<dbReference type="HAMAP" id="MF_01962">
    <property type="entry name" value="Adenine_deaminase"/>
    <property type="match status" value="1"/>
</dbReference>
<comment type="caution">
    <text evidence="7">The sequence shown here is derived from an EMBL/GenBank/DDBJ whole genome shotgun (WGS) entry which is preliminary data.</text>
</comment>
<dbReference type="Pfam" id="PF00962">
    <property type="entry name" value="A_deaminase"/>
    <property type="match status" value="1"/>
</dbReference>
<protein>
    <recommendedName>
        <fullName evidence="5">Adenine deaminase</fullName>
        <shortName evidence="5">ADE</shortName>
        <ecNumber evidence="5">3.5.4.2</ecNumber>
    </recommendedName>
    <alternativeName>
        <fullName evidence="5">Adenine aminohydrolase</fullName>
        <shortName evidence="5">AAH</shortName>
    </alternativeName>
</protein>
<feature type="binding site" evidence="5">
    <location>
        <position position="11"/>
    </location>
    <ligand>
        <name>Zn(2+)</name>
        <dbReference type="ChEBI" id="CHEBI:29105"/>
        <note>catalytic</note>
    </ligand>
</feature>
<comment type="cofactor">
    <cofactor evidence="5">
        <name>Zn(2+)</name>
        <dbReference type="ChEBI" id="CHEBI:29105"/>
    </cofactor>
    <text evidence="5">Binds 1 zinc ion per subunit.</text>
</comment>